<feature type="non-terminal residue" evidence="6">
    <location>
        <position position="1"/>
    </location>
</feature>
<dbReference type="STRING" id="1555241.A0A4P9WXL2"/>
<reference evidence="7" key="2">
    <citation type="submission" date="2018-04" db="EMBL/GenBank/DDBJ databases">
        <title>Leveraging single-cell genomics to expand the Fungal Tree of Life.</title>
        <authorList>
            <consortium name="DOE Joint Genome Institute"/>
            <person name="Ahrendt S.R."/>
            <person name="Quandt C.A."/>
            <person name="Ciobanu D."/>
            <person name="Clum A."/>
            <person name="Salamov A."/>
            <person name="Andreopoulos B."/>
            <person name="Cheng J.-F."/>
            <person name="Woyke T."/>
            <person name="Pelin A."/>
            <person name="Henrissat B."/>
            <person name="Benny G.L."/>
            <person name="Smith M.E."/>
            <person name="James T.Y."/>
            <person name="Grigoriev I.V."/>
        </authorList>
    </citation>
    <scope>NUCLEOTIDE SEQUENCE</scope>
    <source>
        <strain evidence="7">ATCC 52028</strain>
    </source>
</reference>
<keyword evidence="3" id="KW-0805">Transcription regulation</keyword>
<keyword evidence="5" id="KW-0539">Nucleus</keyword>
<dbReference type="InterPro" id="IPR009072">
    <property type="entry name" value="Histone-fold"/>
</dbReference>
<protein>
    <submittedName>
        <fullName evidence="6">Transcription factor TAFII-31</fullName>
    </submittedName>
</protein>
<dbReference type="CDD" id="cd07979">
    <property type="entry name" value="HFD_TAF9"/>
    <property type="match status" value="1"/>
</dbReference>
<keyword evidence="4" id="KW-0804">Transcription</keyword>
<evidence type="ECO:0000256" key="3">
    <source>
        <dbReference type="ARBA" id="ARBA00023015"/>
    </source>
</evidence>
<dbReference type="OrthoDB" id="341924at2759"/>
<dbReference type="GO" id="GO:0005669">
    <property type="term" value="C:transcription factor TFIID complex"/>
    <property type="evidence" value="ECO:0007669"/>
    <property type="project" value="TreeGrafter"/>
</dbReference>
<sequence length="121" mass="13655">PRDAKLISLILGALNVQEYEPKVIPQLLEFMHRYIIDILTDAQAYAEHAGRTHVELADIRLAVEALVSHAFTKPPSKDFLLTLAQEKNRMPLPSVPADRGELRLPPEKYTLTGINFQVMPQ</sequence>
<evidence type="ECO:0000313" key="8">
    <source>
        <dbReference type="Proteomes" id="UP000268535"/>
    </source>
</evidence>
<dbReference type="GO" id="GO:0016251">
    <property type="term" value="F:RNA polymerase II general transcription initiation factor activity"/>
    <property type="evidence" value="ECO:0007669"/>
    <property type="project" value="TreeGrafter"/>
</dbReference>
<dbReference type="Pfam" id="PF02291">
    <property type="entry name" value="TFIID-31kDa"/>
    <property type="match status" value="1"/>
</dbReference>
<evidence type="ECO:0000256" key="1">
    <source>
        <dbReference type="ARBA" id="ARBA00004123"/>
    </source>
</evidence>
<dbReference type="PANTHER" id="PTHR48068">
    <property type="entry name" value="TAF9 RNA POLYMERASE II, TATA BOX-BINDING PROTEIN (TBP)-ASSOCIATED FACTOR"/>
    <property type="match status" value="1"/>
</dbReference>
<reference evidence="6" key="3">
    <citation type="submission" date="2018-08" db="EMBL/GenBank/DDBJ databases">
        <title>Leveraging single-cell genomics to expand the Fungal Tree of Life.</title>
        <authorList>
            <consortium name="DOE Joint Genome Institute"/>
            <person name="Ahrendt S.R."/>
            <person name="Quandt C.A."/>
            <person name="Ciobanu D."/>
            <person name="Clum A."/>
            <person name="Salamov A."/>
            <person name="Andreopoulos B."/>
            <person name="Cheng J.-F."/>
            <person name="Woyke T."/>
            <person name="Pelin A."/>
            <person name="Henrissat B."/>
            <person name="Reynolds N."/>
            <person name="Benny G.L."/>
            <person name="Smith M.E."/>
            <person name="James T.Y."/>
            <person name="Grigoriev I.V."/>
        </authorList>
    </citation>
    <scope>NUCLEOTIDE SEQUENCE</scope>
    <source>
        <strain evidence="6">ATCC 52028</strain>
    </source>
</reference>
<feature type="non-terminal residue" evidence="6">
    <location>
        <position position="121"/>
    </location>
</feature>
<reference evidence="8 9" key="1">
    <citation type="journal article" date="2018" name="Nat. Microbiol.">
        <title>Leveraging single-cell genomics to expand the fungal tree of life.</title>
        <authorList>
            <person name="Ahrendt S.R."/>
            <person name="Quandt C.A."/>
            <person name="Ciobanu D."/>
            <person name="Clum A."/>
            <person name="Salamov A."/>
            <person name="Andreopoulos B."/>
            <person name="Cheng J.F."/>
            <person name="Woyke T."/>
            <person name="Pelin A."/>
            <person name="Henrissat B."/>
            <person name="Reynolds N.K."/>
            <person name="Benny G.L."/>
            <person name="Smith M.E."/>
            <person name="James T.Y."/>
            <person name="Grigoriev I.V."/>
        </authorList>
    </citation>
    <scope>NUCLEOTIDE SEQUENCE [LARGE SCALE GENOMIC DNA]</scope>
    <source>
        <strain evidence="8 9">ATCC 52028</strain>
    </source>
</reference>
<dbReference type="GO" id="GO:0046982">
    <property type="term" value="F:protein heterodimerization activity"/>
    <property type="evidence" value="ECO:0007669"/>
    <property type="project" value="InterPro"/>
</dbReference>
<dbReference type="SUPFAM" id="SSF47113">
    <property type="entry name" value="Histone-fold"/>
    <property type="match status" value="1"/>
</dbReference>
<evidence type="ECO:0000313" key="7">
    <source>
        <dbReference type="EMBL" id="RKP00988.1"/>
    </source>
</evidence>
<name>A0A4P9WXL2_9FUNG</name>
<evidence type="ECO:0000313" key="6">
    <source>
        <dbReference type="EMBL" id="RKO96998.1"/>
    </source>
</evidence>
<organism evidence="6 8">
    <name type="scientific">Caulochytrium protostelioides</name>
    <dbReference type="NCBI Taxonomy" id="1555241"/>
    <lineage>
        <taxon>Eukaryota</taxon>
        <taxon>Fungi</taxon>
        <taxon>Fungi incertae sedis</taxon>
        <taxon>Chytridiomycota</taxon>
        <taxon>Chytridiomycota incertae sedis</taxon>
        <taxon>Chytridiomycetes</taxon>
        <taxon>Caulochytriales</taxon>
        <taxon>Caulochytriaceae</taxon>
        <taxon>Caulochytrium</taxon>
    </lineage>
</organism>
<gene>
    <name evidence="6" type="ORF">CAUPRSCDRAFT_1272</name>
    <name evidence="7" type="ORF">CXG81DRAFT_485</name>
</gene>
<dbReference type="InterPro" id="IPR003162">
    <property type="entry name" value="TFIID-31"/>
</dbReference>
<dbReference type="Proteomes" id="UP000274922">
    <property type="component" value="Unassembled WGS sequence"/>
</dbReference>
<dbReference type="GO" id="GO:0051123">
    <property type="term" value="P:RNA polymerase II preinitiation complex assembly"/>
    <property type="evidence" value="ECO:0007669"/>
    <property type="project" value="TreeGrafter"/>
</dbReference>
<dbReference type="PANTHER" id="PTHR48068:SF4">
    <property type="entry name" value="TATA-BOX BINDING PROTEIN ASSOCIATED FACTOR 9"/>
    <property type="match status" value="1"/>
</dbReference>
<proteinExistence type="inferred from homology"/>
<dbReference type="Proteomes" id="UP000268535">
    <property type="component" value="Unassembled WGS sequence"/>
</dbReference>
<evidence type="ECO:0000313" key="9">
    <source>
        <dbReference type="Proteomes" id="UP000274922"/>
    </source>
</evidence>
<comment type="subcellular location">
    <subcellularLocation>
        <location evidence="1">Nucleus</location>
    </subcellularLocation>
</comment>
<keyword evidence="9" id="KW-1185">Reference proteome</keyword>
<dbReference type="GO" id="GO:0000124">
    <property type="term" value="C:SAGA complex"/>
    <property type="evidence" value="ECO:0007669"/>
    <property type="project" value="TreeGrafter"/>
</dbReference>
<dbReference type="EMBL" id="ML009472">
    <property type="protein sequence ID" value="RKO96998.1"/>
    <property type="molecule type" value="Genomic_DNA"/>
</dbReference>
<dbReference type="AlphaFoldDB" id="A0A4P9WXL2"/>
<dbReference type="GO" id="GO:0003713">
    <property type="term" value="F:transcription coactivator activity"/>
    <property type="evidence" value="ECO:0007669"/>
    <property type="project" value="TreeGrafter"/>
</dbReference>
<evidence type="ECO:0000256" key="5">
    <source>
        <dbReference type="ARBA" id="ARBA00023242"/>
    </source>
</evidence>
<dbReference type="EMBL" id="ML014190">
    <property type="protein sequence ID" value="RKP00988.1"/>
    <property type="molecule type" value="Genomic_DNA"/>
</dbReference>
<dbReference type="InterPro" id="IPR051431">
    <property type="entry name" value="TFIID_subunit_9"/>
</dbReference>
<comment type="similarity">
    <text evidence="2">Belongs to the TAF9 family.</text>
</comment>
<evidence type="ECO:0000256" key="2">
    <source>
        <dbReference type="ARBA" id="ARBA00007646"/>
    </source>
</evidence>
<evidence type="ECO:0000256" key="4">
    <source>
        <dbReference type="ARBA" id="ARBA00023163"/>
    </source>
</evidence>
<accession>A0A4P9WXL2</accession>
<dbReference type="Gene3D" id="1.10.20.10">
    <property type="entry name" value="Histone, subunit A"/>
    <property type="match status" value="1"/>
</dbReference>